<proteinExistence type="predicted"/>
<name>A0AAX0YSE6_9GAMM</name>
<evidence type="ECO:0000313" key="2">
    <source>
        <dbReference type="EMBL" id="PSX38797.1"/>
    </source>
</evidence>
<keyword evidence="1" id="KW-1133">Transmembrane helix</keyword>
<dbReference type="EMBL" id="PYOZ01000033">
    <property type="protein sequence ID" value="PSX38797.1"/>
    <property type="molecule type" value="Genomic_DNA"/>
</dbReference>
<keyword evidence="1" id="KW-0472">Membrane</keyword>
<protein>
    <submittedName>
        <fullName evidence="2">Uncharacterized protein</fullName>
    </submittedName>
</protein>
<feature type="transmembrane region" description="Helical" evidence="1">
    <location>
        <begin position="12"/>
        <end position="35"/>
    </location>
</feature>
<dbReference type="AlphaFoldDB" id="A0AAX0YSE6"/>
<reference evidence="2 3" key="1">
    <citation type="submission" date="2018-01" db="EMBL/GenBank/DDBJ databases">
        <title>Whole genome sequencing of Histamine producing bacteria.</title>
        <authorList>
            <person name="Butler K."/>
        </authorList>
    </citation>
    <scope>NUCLEOTIDE SEQUENCE [LARGE SCALE GENOMIC DNA]</scope>
    <source>
        <strain evidence="2 3">A1-4</strain>
    </source>
</reference>
<sequence length="66" mass="7637">MAWWPSTYLKAAITGGFLMQYLEVAVIYCFYFFVVKILGKSIPQLTIKAYKMIKGALLFIFSLLLY</sequence>
<keyword evidence="3" id="KW-1185">Reference proteome</keyword>
<dbReference type="Proteomes" id="UP000240728">
    <property type="component" value="Unassembled WGS sequence"/>
</dbReference>
<organism evidence="2 3">
    <name type="scientific">Photobacterium kishitanii</name>
    <dbReference type="NCBI Taxonomy" id="318456"/>
    <lineage>
        <taxon>Bacteria</taxon>
        <taxon>Pseudomonadati</taxon>
        <taxon>Pseudomonadota</taxon>
        <taxon>Gammaproteobacteria</taxon>
        <taxon>Vibrionales</taxon>
        <taxon>Vibrionaceae</taxon>
        <taxon>Photobacterium</taxon>
    </lineage>
</organism>
<evidence type="ECO:0000313" key="3">
    <source>
        <dbReference type="Proteomes" id="UP000240728"/>
    </source>
</evidence>
<keyword evidence="1" id="KW-0812">Transmembrane</keyword>
<comment type="caution">
    <text evidence="2">The sequence shown here is derived from an EMBL/GenBank/DDBJ whole genome shotgun (WGS) entry which is preliminary data.</text>
</comment>
<accession>A0AAX0YSE6</accession>
<gene>
    <name evidence="2" type="ORF">C0W53_22655</name>
</gene>
<evidence type="ECO:0000256" key="1">
    <source>
        <dbReference type="SAM" id="Phobius"/>
    </source>
</evidence>